<dbReference type="InParanoid" id="A0A7M7JBS3"/>
<dbReference type="EnsemblMetazoa" id="XM_022793989">
    <property type="protein sequence ID" value="XP_022649724"/>
    <property type="gene ID" value="LOC111245521"/>
</dbReference>
<keyword evidence="3" id="KW-1185">Reference proteome</keyword>
<dbReference type="AlphaFoldDB" id="A0A7M7JBS3"/>
<feature type="compositionally biased region" description="Basic residues" evidence="1">
    <location>
        <begin position="493"/>
        <end position="504"/>
    </location>
</feature>
<dbReference type="EnsemblMetazoa" id="XM_022793991">
    <property type="protein sequence ID" value="XP_022649726"/>
    <property type="gene ID" value="LOC111245521"/>
</dbReference>
<evidence type="ECO:0000313" key="2">
    <source>
        <dbReference type="EnsemblMetazoa" id="XP_022649726"/>
    </source>
</evidence>
<dbReference type="EnsemblMetazoa" id="XM_022793988">
    <property type="protein sequence ID" value="XP_022649723"/>
    <property type="gene ID" value="LOC111245521"/>
</dbReference>
<dbReference type="RefSeq" id="XP_022649723.1">
    <property type="nucleotide sequence ID" value="XM_022793988.1"/>
</dbReference>
<dbReference type="EnsemblMetazoa" id="XM_022793987">
    <property type="protein sequence ID" value="XP_022649722"/>
    <property type="gene ID" value="LOC111245521"/>
</dbReference>
<dbReference type="RefSeq" id="XP_022649721.1">
    <property type="nucleotide sequence ID" value="XM_022793986.1"/>
</dbReference>
<dbReference type="EnsemblMetazoa" id="XM_022793986">
    <property type="protein sequence ID" value="XP_022649721"/>
    <property type="gene ID" value="LOC111245521"/>
</dbReference>
<feature type="region of interest" description="Disordered" evidence="1">
    <location>
        <begin position="380"/>
        <end position="402"/>
    </location>
</feature>
<dbReference type="RefSeq" id="XP_022649727.1">
    <property type="nucleotide sequence ID" value="XM_022793992.1"/>
</dbReference>
<dbReference type="RefSeq" id="XP_022649720.1">
    <property type="nucleotide sequence ID" value="XM_022793985.1"/>
</dbReference>
<dbReference type="GeneID" id="111245521"/>
<name>A0A7M7JBS3_VARDE</name>
<organism evidence="2 3">
    <name type="scientific">Varroa destructor</name>
    <name type="common">Honeybee mite</name>
    <dbReference type="NCBI Taxonomy" id="109461"/>
    <lineage>
        <taxon>Eukaryota</taxon>
        <taxon>Metazoa</taxon>
        <taxon>Ecdysozoa</taxon>
        <taxon>Arthropoda</taxon>
        <taxon>Chelicerata</taxon>
        <taxon>Arachnida</taxon>
        <taxon>Acari</taxon>
        <taxon>Parasitiformes</taxon>
        <taxon>Mesostigmata</taxon>
        <taxon>Gamasina</taxon>
        <taxon>Dermanyssoidea</taxon>
        <taxon>Varroidae</taxon>
        <taxon>Varroa</taxon>
    </lineage>
</organism>
<dbReference type="RefSeq" id="XP_022649724.1">
    <property type="nucleotide sequence ID" value="XM_022793989.1"/>
</dbReference>
<dbReference type="RefSeq" id="XP_022649726.1">
    <property type="nucleotide sequence ID" value="XM_022793991.1"/>
</dbReference>
<dbReference type="EnsemblMetazoa" id="XM_022793985">
    <property type="protein sequence ID" value="XP_022649720"/>
    <property type="gene ID" value="LOC111245521"/>
</dbReference>
<proteinExistence type="predicted"/>
<feature type="compositionally biased region" description="Polar residues" evidence="1">
    <location>
        <begin position="385"/>
        <end position="398"/>
    </location>
</feature>
<dbReference type="KEGG" id="vde:111245521"/>
<dbReference type="RefSeq" id="XP_022649722.1">
    <property type="nucleotide sequence ID" value="XM_022793987.1"/>
</dbReference>
<dbReference type="OrthoDB" id="10608019at2759"/>
<feature type="region of interest" description="Disordered" evidence="1">
    <location>
        <begin position="485"/>
        <end position="504"/>
    </location>
</feature>
<dbReference type="EnsemblMetazoa" id="XM_022793992">
    <property type="protein sequence ID" value="XP_022649727"/>
    <property type="gene ID" value="LOC111245521"/>
</dbReference>
<accession>A0A7M7JBS3</accession>
<evidence type="ECO:0000313" key="3">
    <source>
        <dbReference type="Proteomes" id="UP000594260"/>
    </source>
</evidence>
<evidence type="ECO:0000256" key="1">
    <source>
        <dbReference type="SAM" id="MobiDB-lite"/>
    </source>
</evidence>
<protein>
    <submittedName>
        <fullName evidence="2">Uncharacterized protein</fullName>
    </submittedName>
</protein>
<reference evidence="2" key="1">
    <citation type="submission" date="2021-01" db="UniProtKB">
        <authorList>
            <consortium name="EnsemblMetazoa"/>
        </authorList>
    </citation>
    <scope>IDENTIFICATION</scope>
</reference>
<sequence>MAPALKLPDIVKFRPEIWNSRPLDEDYLRTMFAKKFCYMDENQCRMTLINLFTVLNRYREVLEERMREIMRASISTMICGLAVNIRIYRDVALLLQTDGRIETQVDVPVGDGMQKPIEFRQQLSTEVKDATRNIAYFDIIGPALAWAAVQYLAGVRRLEAANNNALNTFTPTLATSVYPLLEYTVRTELERFRKMGVELKMPRGCLRILEKALPRLGIDGLLPIDARTLVKTAAVFFKHVQPTRSDPECLMFSRQLERFMRVFIADGLGAWAVVEDITNGRPQLVACLFDSIDEICTTAILETNPELAKALETLRNFRSSVIIKGQLSFMRNSHMSYCVYETGMLSYLNANLAHNKVLVDCLQRAKDQLDRLCQLEQKDGRGESRTISSMPQSDTETNNCDEGDAVENVETIPCSSNHCSSDNNGDKIKEHVNIDELAKAIANLYRTKSQTSRSDLDADIDDTNWGFDDFWTEWQNLIPARVGIAGGNSSCSSKKRRRRNRRRS</sequence>
<dbReference type="Proteomes" id="UP000594260">
    <property type="component" value="Unplaced"/>
</dbReference>